<dbReference type="PANTHER" id="PTHR42087:SF1">
    <property type="entry name" value="ILP IS AN APOPTOSIS INHIBITOR"/>
    <property type="match status" value="1"/>
</dbReference>
<dbReference type="InterPro" id="IPR053267">
    <property type="entry name" value="Verrucosidin_biosynth-assoc"/>
</dbReference>
<protein>
    <submittedName>
        <fullName evidence="2">Uncharacterized protein</fullName>
    </submittedName>
</protein>
<gene>
    <name evidence="2" type="ORF">MKZ38_004656</name>
</gene>
<dbReference type="Proteomes" id="UP001201980">
    <property type="component" value="Unassembled WGS sequence"/>
</dbReference>
<dbReference type="AlphaFoldDB" id="A0AAD5WRH6"/>
<feature type="compositionally biased region" description="Gly residues" evidence="1">
    <location>
        <begin position="32"/>
        <end position="51"/>
    </location>
</feature>
<organism evidence="2 3">
    <name type="scientific">Zalerion maritima</name>
    <dbReference type="NCBI Taxonomy" id="339359"/>
    <lineage>
        <taxon>Eukaryota</taxon>
        <taxon>Fungi</taxon>
        <taxon>Dikarya</taxon>
        <taxon>Ascomycota</taxon>
        <taxon>Pezizomycotina</taxon>
        <taxon>Sordariomycetes</taxon>
        <taxon>Lulworthiomycetidae</taxon>
        <taxon>Lulworthiales</taxon>
        <taxon>Lulworthiaceae</taxon>
        <taxon>Zalerion</taxon>
    </lineage>
</organism>
<reference evidence="2" key="1">
    <citation type="submission" date="2022-07" db="EMBL/GenBank/DDBJ databases">
        <title>Draft genome sequence of Zalerion maritima ATCC 34329, a (micro)plastics degrading marine fungus.</title>
        <authorList>
            <person name="Paco A."/>
            <person name="Goncalves M.F.M."/>
            <person name="Rocha-Santos T.A.P."/>
            <person name="Alves A."/>
        </authorList>
    </citation>
    <scope>NUCLEOTIDE SEQUENCE</scope>
    <source>
        <strain evidence="2">ATCC 34329</strain>
    </source>
</reference>
<keyword evidence="3" id="KW-1185">Reference proteome</keyword>
<proteinExistence type="predicted"/>
<evidence type="ECO:0000313" key="2">
    <source>
        <dbReference type="EMBL" id="KAJ2897489.1"/>
    </source>
</evidence>
<comment type="caution">
    <text evidence="2">The sequence shown here is derived from an EMBL/GenBank/DDBJ whole genome shotgun (WGS) entry which is preliminary data.</text>
</comment>
<accession>A0AAD5WRH6</accession>
<evidence type="ECO:0000313" key="3">
    <source>
        <dbReference type="Proteomes" id="UP001201980"/>
    </source>
</evidence>
<feature type="region of interest" description="Disordered" evidence="1">
    <location>
        <begin position="1"/>
        <end position="54"/>
    </location>
</feature>
<evidence type="ECO:0000256" key="1">
    <source>
        <dbReference type="SAM" id="MobiDB-lite"/>
    </source>
</evidence>
<feature type="compositionally biased region" description="Low complexity" evidence="1">
    <location>
        <begin position="1"/>
        <end position="31"/>
    </location>
</feature>
<sequence length="273" mass="28888">MSYGASSSSSHPFSGPATSSSGSRPGGSSRPGRGGGGGGGGGGSSGRGGGQEASPLADFDMLEWHPQFQSCVRYFVDEAQYTGPVQALAAFINIQLPFQKTPTPILASNQQTSPPLQAAAVAAAPPRRGGPAPAAPGPASYLGPRQAAAGTYPFVTLTPYIRRLVATGFDFPRILHGFFGNDWEEGIGPLHDAERRNYLFASKSDTWLTVKSHYDMEAEQMVPFLRPLQGASEREIVMVEGMWSEWLAMQDWMLGPRAPGGEGDPMVKDEAGN</sequence>
<dbReference type="PANTHER" id="PTHR42087">
    <property type="entry name" value="ILP IS AN APOPTOSIS INHIBITOR"/>
    <property type="match status" value="1"/>
</dbReference>
<dbReference type="EMBL" id="JAKWBI020000273">
    <property type="protein sequence ID" value="KAJ2897489.1"/>
    <property type="molecule type" value="Genomic_DNA"/>
</dbReference>
<name>A0AAD5WRH6_9PEZI</name>